<name>A0A1J6W269_9BACI</name>
<dbReference type="PROSITE" id="PS50885">
    <property type="entry name" value="HAMP"/>
    <property type="match status" value="1"/>
</dbReference>
<dbReference type="SMART" id="SM00388">
    <property type="entry name" value="HisKA"/>
    <property type="match status" value="1"/>
</dbReference>
<evidence type="ECO:0000256" key="4">
    <source>
        <dbReference type="ARBA" id="ARBA00022475"/>
    </source>
</evidence>
<evidence type="ECO:0000256" key="14">
    <source>
        <dbReference type="SAM" id="Phobius"/>
    </source>
</evidence>
<comment type="subcellular location">
    <subcellularLocation>
        <location evidence="2">Cell membrane</location>
        <topology evidence="2">Multi-pass membrane protein</topology>
    </subcellularLocation>
</comment>
<dbReference type="PANTHER" id="PTHR45528">
    <property type="entry name" value="SENSOR HISTIDINE KINASE CPXA"/>
    <property type="match status" value="1"/>
</dbReference>
<reference evidence="17 18" key="1">
    <citation type="submission" date="2016-09" db="EMBL/GenBank/DDBJ databases">
        <title>Bacillus aquimaris SAMM genome sequence reveals colonization and biosurfactant production capacities.</title>
        <authorList>
            <person name="Waghmode S.R."/>
            <person name="Suryavanshi M.V."/>
        </authorList>
    </citation>
    <scope>NUCLEOTIDE SEQUENCE [LARGE SCALE GENOMIC DNA]</scope>
    <source>
        <strain evidence="17 18">SAMM</strain>
    </source>
</reference>
<dbReference type="Gene3D" id="6.10.340.10">
    <property type="match status" value="1"/>
</dbReference>
<evidence type="ECO:0000259" key="16">
    <source>
        <dbReference type="PROSITE" id="PS50885"/>
    </source>
</evidence>
<dbReference type="CDD" id="cd06225">
    <property type="entry name" value="HAMP"/>
    <property type="match status" value="1"/>
</dbReference>
<evidence type="ECO:0000313" key="18">
    <source>
        <dbReference type="Proteomes" id="UP000182062"/>
    </source>
</evidence>
<sequence>MSIKKKLILSNIGMIVIPILCLIIVELAAGYLFFYLLGREPEGDDMQVFQTFRFGAMIVILVITNGTLTYSISRSILEPIKKLSMAAKKISEGELDYSCASGQKDELGQLSNTFEDMRLKLKEAAAVQHQYELNRQELIASISHDLKTPLTSIKGYVSGIQDGVAGTPEKLHRYLSKIEKNADDMHALIDELFLYSKLDLEQMPFTFEKVKLDDYFSDFIEELSITLEKDHGKAVLIHDPLQSYLVEADREKLNRVVMNITQNSLKYMDKSVKEIQVILSESRDEVQVEIKDNGSGIPKKDIAHIFDSFYRTDESRNSATGGTGLGLSIAKKIIENHGGKIWAVSEPGVGTSIYFTMKKVNERAENIDY</sequence>
<dbReference type="SMART" id="SM00304">
    <property type="entry name" value="HAMP"/>
    <property type="match status" value="1"/>
</dbReference>
<dbReference type="Pfam" id="PF02518">
    <property type="entry name" value="HATPase_c"/>
    <property type="match status" value="1"/>
</dbReference>
<keyword evidence="9 17" id="KW-0418">Kinase</keyword>
<dbReference type="FunFam" id="1.10.287.130:FF:000001">
    <property type="entry name" value="Two-component sensor histidine kinase"/>
    <property type="match status" value="1"/>
</dbReference>
<keyword evidence="8" id="KW-0547">Nucleotide-binding</keyword>
<keyword evidence="6" id="KW-0808">Transferase</keyword>
<evidence type="ECO:0000256" key="5">
    <source>
        <dbReference type="ARBA" id="ARBA00022553"/>
    </source>
</evidence>
<feature type="transmembrane region" description="Helical" evidence="14">
    <location>
        <begin position="12"/>
        <end position="34"/>
    </location>
</feature>
<evidence type="ECO:0000256" key="6">
    <source>
        <dbReference type="ARBA" id="ARBA00022679"/>
    </source>
</evidence>
<dbReference type="InterPro" id="IPR050398">
    <property type="entry name" value="HssS/ArlS-like"/>
</dbReference>
<protein>
    <recommendedName>
        <fullName evidence="3">histidine kinase</fullName>
        <ecNumber evidence="3">2.7.13.3</ecNumber>
    </recommendedName>
</protein>
<dbReference type="EMBL" id="MINN01000074">
    <property type="protein sequence ID" value="OIU71677.1"/>
    <property type="molecule type" value="Genomic_DNA"/>
</dbReference>
<keyword evidence="12" id="KW-0902">Two-component regulatory system</keyword>
<keyword evidence="11 14" id="KW-1133">Transmembrane helix</keyword>
<dbReference type="Pfam" id="PF00512">
    <property type="entry name" value="HisKA"/>
    <property type="match status" value="1"/>
</dbReference>
<dbReference type="PRINTS" id="PR00344">
    <property type="entry name" value="BCTRLSENSOR"/>
</dbReference>
<keyword evidence="18" id="KW-1185">Reference proteome</keyword>
<dbReference type="PANTHER" id="PTHR45528:SF1">
    <property type="entry name" value="SENSOR HISTIDINE KINASE CPXA"/>
    <property type="match status" value="1"/>
</dbReference>
<keyword evidence="5" id="KW-0597">Phosphoprotein</keyword>
<proteinExistence type="predicted"/>
<feature type="domain" description="Histidine kinase" evidence="15">
    <location>
        <begin position="141"/>
        <end position="361"/>
    </location>
</feature>
<dbReference type="RefSeq" id="WP_071617347.1">
    <property type="nucleotide sequence ID" value="NZ_MINN01000074.1"/>
</dbReference>
<dbReference type="GO" id="GO:0005524">
    <property type="term" value="F:ATP binding"/>
    <property type="evidence" value="ECO:0007669"/>
    <property type="project" value="UniProtKB-KW"/>
</dbReference>
<evidence type="ECO:0000256" key="2">
    <source>
        <dbReference type="ARBA" id="ARBA00004651"/>
    </source>
</evidence>
<dbReference type="CDD" id="cd00082">
    <property type="entry name" value="HisKA"/>
    <property type="match status" value="1"/>
</dbReference>
<comment type="catalytic activity">
    <reaction evidence="1">
        <text>ATP + protein L-histidine = ADP + protein N-phospho-L-histidine.</text>
        <dbReference type="EC" id="2.7.13.3"/>
    </reaction>
</comment>
<dbReference type="InterPro" id="IPR003660">
    <property type="entry name" value="HAMP_dom"/>
</dbReference>
<keyword evidence="13 14" id="KW-0472">Membrane</keyword>
<dbReference type="Gene3D" id="1.10.287.130">
    <property type="match status" value="1"/>
</dbReference>
<evidence type="ECO:0000256" key="7">
    <source>
        <dbReference type="ARBA" id="ARBA00022692"/>
    </source>
</evidence>
<evidence type="ECO:0000256" key="11">
    <source>
        <dbReference type="ARBA" id="ARBA00022989"/>
    </source>
</evidence>
<feature type="transmembrane region" description="Helical" evidence="14">
    <location>
        <begin position="54"/>
        <end position="72"/>
    </location>
</feature>
<dbReference type="Pfam" id="PF00672">
    <property type="entry name" value="HAMP"/>
    <property type="match status" value="1"/>
</dbReference>
<dbReference type="GO" id="GO:0000155">
    <property type="term" value="F:phosphorelay sensor kinase activity"/>
    <property type="evidence" value="ECO:0007669"/>
    <property type="project" value="InterPro"/>
</dbReference>
<dbReference type="Proteomes" id="UP000182062">
    <property type="component" value="Unassembled WGS sequence"/>
</dbReference>
<organism evidence="17 18">
    <name type="scientific">Rossellomorea aquimaris</name>
    <dbReference type="NCBI Taxonomy" id="189382"/>
    <lineage>
        <taxon>Bacteria</taxon>
        <taxon>Bacillati</taxon>
        <taxon>Bacillota</taxon>
        <taxon>Bacilli</taxon>
        <taxon>Bacillales</taxon>
        <taxon>Bacillaceae</taxon>
        <taxon>Rossellomorea</taxon>
    </lineage>
</organism>
<dbReference type="FunFam" id="3.30.565.10:FF:000006">
    <property type="entry name" value="Sensor histidine kinase WalK"/>
    <property type="match status" value="1"/>
</dbReference>
<evidence type="ECO:0000259" key="15">
    <source>
        <dbReference type="PROSITE" id="PS50109"/>
    </source>
</evidence>
<dbReference type="PROSITE" id="PS50109">
    <property type="entry name" value="HIS_KIN"/>
    <property type="match status" value="1"/>
</dbReference>
<keyword evidence="4" id="KW-1003">Cell membrane</keyword>
<evidence type="ECO:0000256" key="13">
    <source>
        <dbReference type="ARBA" id="ARBA00023136"/>
    </source>
</evidence>
<dbReference type="SMART" id="SM00387">
    <property type="entry name" value="HATPase_c"/>
    <property type="match status" value="1"/>
</dbReference>
<comment type="caution">
    <text evidence="17">The sequence shown here is derived from an EMBL/GenBank/DDBJ whole genome shotgun (WGS) entry which is preliminary data.</text>
</comment>
<feature type="domain" description="HAMP" evidence="16">
    <location>
        <begin position="74"/>
        <end position="126"/>
    </location>
</feature>
<keyword evidence="7 14" id="KW-0812">Transmembrane</keyword>
<evidence type="ECO:0000313" key="17">
    <source>
        <dbReference type="EMBL" id="OIU71677.1"/>
    </source>
</evidence>
<keyword evidence="10" id="KW-0067">ATP-binding</keyword>
<dbReference type="SUPFAM" id="SSF47384">
    <property type="entry name" value="Homodimeric domain of signal transducing histidine kinase"/>
    <property type="match status" value="1"/>
</dbReference>
<evidence type="ECO:0000256" key="3">
    <source>
        <dbReference type="ARBA" id="ARBA00012438"/>
    </source>
</evidence>
<dbReference type="InterPro" id="IPR036890">
    <property type="entry name" value="HATPase_C_sf"/>
</dbReference>
<dbReference type="AlphaFoldDB" id="A0A1J6W269"/>
<evidence type="ECO:0000256" key="1">
    <source>
        <dbReference type="ARBA" id="ARBA00000085"/>
    </source>
</evidence>
<dbReference type="SUPFAM" id="SSF55874">
    <property type="entry name" value="ATPase domain of HSP90 chaperone/DNA topoisomerase II/histidine kinase"/>
    <property type="match status" value="1"/>
</dbReference>
<evidence type="ECO:0000256" key="8">
    <source>
        <dbReference type="ARBA" id="ARBA00022741"/>
    </source>
</evidence>
<dbReference type="InterPro" id="IPR036097">
    <property type="entry name" value="HisK_dim/P_sf"/>
</dbReference>
<dbReference type="OrthoDB" id="335833at2"/>
<accession>A0A1J6W269</accession>
<dbReference type="InterPro" id="IPR005467">
    <property type="entry name" value="His_kinase_dom"/>
</dbReference>
<dbReference type="InterPro" id="IPR003594">
    <property type="entry name" value="HATPase_dom"/>
</dbReference>
<dbReference type="CDD" id="cd00075">
    <property type="entry name" value="HATPase"/>
    <property type="match status" value="1"/>
</dbReference>
<dbReference type="InterPro" id="IPR003661">
    <property type="entry name" value="HisK_dim/P_dom"/>
</dbReference>
<evidence type="ECO:0000256" key="9">
    <source>
        <dbReference type="ARBA" id="ARBA00022777"/>
    </source>
</evidence>
<dbReference type="InterPro" id="IPR004358">
    <property type="entry name" value="Sig_transdc_His_kin-like_C"/>
</dbReference>
<dbReference type="Gene3D" id="3.30.565.10">
    <property type="entry name" value="Histidine kinase-like ATPase, C-terminal domain"/>
    <property type="match status" value="1"/>
</dbReference>
<dbReference type="GO" id="GO:0005886">
    <property type="term" value="C:plasma membrane"/>
    <property type="evidence" value="ECO:0007669"/>
    <property type="project" value="UniProtKB-SubCell"/>
</dbReference>
<dbReference type="EC" id="2.7.13.3" evidence="3"/>
<dbReference type="SUPFAM" id="SSF158472">
    <property type="entry name" value="HAMP domain-like"/>
    <property type="match status" value="1"/>
</dbReference>
<evidence type="ECO:0000256" key="10">
    <source>
        <dbReference type="ARBA" id="ARBA00022840"/>
    </source>
</evidence>
<gene>
    <name evidence="17" type="ORF">BHE18_03150</name>
</gene>
<evidence type="ECO:0000256" key="12">
    <source>
        <dbReference type="ARBA" id="ARBA00023012"/>
    </source>
</evidence>